<dbReference type="SUPFAM" id="SSF51197">
    <property type="entry name" value="Clavaminate synthase-like"/>
    <property type="match status" value="1"/>
</dbReference>
<dbReference type="EMBL" id="EQ973818">
    <property type="protein sequence ID" value="EEF44848.1"/>
    <property type="molecule type" value="Genomic_DNA"/>
</dbReference>
<keyword evidence="3" id="KW-0408">Iron</keyword>
<dbReference type="STRING" id="3988.B9RVB5"/>
<dbReference type="InterPro" id="IPR026992">
    <property type="entry name" value="DIOX_N"/>
</dbReference>
<keyword evidence="2" id="KW-0847">Vitamin C</keyword>
<dbReference type="AlphaFoldDB" id="B9RVB5"/>
<organism evidence="5 6">
    <name type="scientific">Ricinus communis</name>
    <name type="common">Castor bean</name>
    <dbReference type="NCBI Taxonomy" id="3988"/>
    <lineage>
        <taxon>Eukaryota</taxon>
        <taxon>Viridiplantae</taxon>
        <taxon>Streptophyta</taxon>
        <taxon>Embryophyta</taxon>
        <taxon>Tracheophyta</taxon>
        <taxon>Spermatophyta</taxon>
        <taxon>Magnoliopsida</taxon>
        <taxon>eudicotyledons</taxon>
        <taxon>Gunneridae</taxon>
        <taxon>Pentapetalae</taxon>
        <taxon>rosids</taxon>
        <taxon>fabids</taxon>
        <taxon>Malpighiales</taxon>
        <taxon>Euphorbiaceae</taxon>
        <taxon>Acalyphoideae</taxon>
        <taxon>Acalypheae</taxon>
        <taxon>Ricinus</taxon>
    </lineage>
</organism>
<protein>
    <recommendedName>
        <fullName evidence="4">Non-haem dioxygenase N-terminal domain-containing protein</fullName>
    </recommendedName>
</protein>
<reference evidence="6" key="1">
    <citation type="journal article" date="2010" name="Nat. Biotechnol.">
        <title>Draft genome sequence of the oilseed species Ricinus communis.</title>
        <authorList>
            <person name="Chan A.P."/>
            <person name="Crabtree J."/>
            <person name="Zhao Q."/>
            <person name="Lorenzi H."/>
            <person name="Orvis J."/>
            <person name="Puiu D."/>
            <person name="Melake-Berhan A."/>
            <person name="Jones K.M."/>
            <person name="Redman J."/>
            <person name="Chen G."/>
            <person name="Cahoon E.B."/>
            <person name="Gedil M."/>
            <person name="Stanke M."/>
            <person name="Haas B.J."/>
            <person name="Wortman J.R."/>
            <person name="Fraser-Liggett C.M."/>
            <person name="Ravel J."/>
            <person name="Rabinowicz P.D."/>
        </authorList>
    </citation>
    <scope>NUCLEOTIDE SEQUENCE [LARGE SCALE GENOMIC DNA]</scope>
    <source>
        <strain evidence="6">cv. Hale</strain>
    </source>
</reference>
<dbReference type="InParanoid" id="B9RVB5"/>
<evidence type="ECO:0000313" key="5">
    <source>
        <dbReference type="EMBL" id="EEF44848.1"/>
    </source>
</evidence>
<accession>B9RVB5</accession>
<dbReference type="GO" id="GO:0046872">
    <property type="term" value="F:metal ion binding"/>
    <property type="evidence" value="ECO:0007669"/>
    <property type="project" value="UniProtKB-KW"/>
</dbReference>
<dbReference type="Proteomes" id="UP000008311">
    <property type="component" value="Unassembled WGS sequence"/>
</dbReference>
<evidence type="ECO:0000256" key="1">
    <source>
        <dbReference type="ARBA" id="ARBA00022723"/>
    </source>
</evidence>
<evidence type="ECO:0000313" key="6">
    <source>
        <dbReference type="Proteomes" id="UP000008311"/>
    </source>
</evidence>
<dbReference type="Pfam" id="PF14226">
    <property type="entry name" value="DIOX_N"/>
    <property type="match status" value="1"/>
</dbReference>
<feature type="domain" description="Non-haem dioxygenase N-terminal" evidence="4">
    <location>
        <begin position="24"/>
        <end position="103"/>
    </location>
</feature>
<keyword evidence="6" id="KW-1185">Reference proteome</keyword>
<dbReference type="PANTHER" id="PTHR47991">
    <property type="entry name" value="OXOGLUTARATE/IRON-DEPENDENT DIOXYGENASE"/>
    <property type="match status" value="1"/>
</dbReference>
<sequence length="158" mass="18342">MAGIPAEVLLSERVQEIVLHASLIPIIDISLLSSSESSTEQDELQKLISALCSWGCSQAMGHGIPETLLDKIPQATMEFFEQRLWQKRKRYAKGVEEFEGYGADRLFHNVYPEDQRKQKLSPEHQKSFRQFSPPFHTLVVEERAFYMFRYLLSRTQHL</sequence>
<evidence type="ECO:0000259" key="4">
    <source>
        <dbReference type="Pfam" id="PF14226"/>
    </source>
</evidence>
<name>B9RVB5_RICCO</name>
<gene>
    <name evidence="5" type="ORF">RCOM_0901920</name>
</gene>
<dbReference type="eggNOG" id="KOG0143">
    <property type="taxonomic scope" value="Eukaryota"/>
</dbReference>
<dbReference type="Gene3D" id="2.60.120.330">
    <property type="entry name" value="B-lactam Antibiotic, Isopenicillin N Synthase, Chain"/>
    <property type="match status" value="1"/>
</dbReference>
<dbReference type="InterPro" id="IPR050295">
    <property type="entry name" value="Plant_2OG-oxidoreductases"/>
</dbReference>
<dbReference type="GO" id="GO:0031418">
    <property type="term" value="F:L-ascorbic acid binding"/>
    <property type="evidence" value="ECO:0007669"/>
    <property type="project" value="UniProtKB-KW"/>
</dbReference>
<evidence type="ECO:0000256" key="3">
    <source>
        <dbReference type="ARBA" id="ARBA00023004"/>
    </source>
</evidence>
<keyword evidence="1" id="KW-0479">Metal-binding</keyword>
<evidence type="ECO:0000256" key="2">
    <source>
        <dbReference type="ARBA" id="ARBA00022896"/>
    </source>
</evidence>
<proteinExistence type="predicted"/>
<dbReference type="InterPro" id="IPR027443">
    <property type="entry name" value="IPNS-like_sf"/>
</dbReference>